<keyword evidence="1" id="KW-0812">Transmembrane</keyword>
<organism evidence="2 3">
    <name type="scientific">Nonomuraea insulae</name>
    <dbReference type="NCBI Taxonomy" id="1616787"/>
    <lineage>
        <taxon>Bacteria</taxon>
        <taxon>Bacillati</taxon>
        <taxon>Actinomycetota</taxon>
        <taxon>Actinomycetes</taxon>
        <taxon>Streptosporangiales</taxon>
        <taxon>Streptosporangiaceae</taxon>
        <taxon>Nonomuraea</taxon>
    </lineage>
</organism>
<dbReference type="Proteomes" id="UP001596058">
    <property type="component" value="Unassembled WGS sequence"/>
</dbReference>
<sequence>MTVTDPATGTSLSLKPARLYHYKHDFGQGDVPAIQGLAALDDDGLVLLDLPGDWHTPHLESFTHRAGIPVEDARRHPSDKVRAVLACRAPGWQRIRGLPSPGRWRKGTAIAAAIAGAALMVYLASVGLWVAWRGLSMFGRLILDLLETKWLLVAFSPALLVFGPVRSKYHRLRRKRGLAIGPFGGPNLTLGPSNVLHITLGNKVVAKVRLGTRPGQGFGLLLYRYENLTGLFIQDVSGRALHHLPGPWSPEEVEHFAKRHDLRLAVHQVSREEYLNLAKSSQEAIP</sequence>
<comment type="caution">
    <text evidence="2">The sequence shown here is derived from an EMBL/GenBank/DDBJ whole genome shotgun (WGS) entry which is preliminary data.</text>
</comment>
<reference evidence="3" key="1">
    <citation type="journal article" date="2019" name="Int. J. Syst. Evol. Microbiol.">
        <title>The Global Catalogue of Microorganisms (GCM) 10K type strain sequencing project: providing services to taxonomists for standard genome sequencing and annotation.</title>
        <authorList>
            <consortium name="The Broad Institute Genomics Platform"/>
            <consortium name="The Broad Institute Genome Sequencing Center for Infectious Disease"/>
            <person name="Wu L."/>
            <person name="Ma J."/>
        </authorList>
    </citation>
    <scope>NUCLEOTIDE SEQUENCE [LARGE SCALE GENOMIC DNA]</scope>
    <source>
        <strain evidence="3">CCUG 53903</strain>
    </source>
</reference>
<keyword evidence="3" id="KW-1185">Reference proteome</keyword>
<accession>A0ABW1D737</accession>
<dbReference type="RefSeq" id="WP_379523120.1">
    <property type="nucleotide sequence ID" value="NZ_JBHSPA010000096.1"/>
</dbReference>
<proteinExistence type="predicted"/>
<feature type="transmembrane region" description="Helical" evidence="1">
    <location>
        <begin position="150"/>
        <end position="167"/>
    </location>
</feature>
<gene>
    <name evidence="2" type="ORF">ACFPZ3_58490</name>
</gene>
<name>A0ABW1D737_9ACTN</name>
<keyword evidence="1" id="KW-1133">Transmembrane helix</keyword>
<protein>
    <submittedName>
        <fullName evidence="2">Uncharacterized protein</fullName>
    </submittedName>
</protein>
<evidence type="ECO:0000256" key="1">
    <source>
        <dbReference type="SAM" id="Phobius"/>
    </source>
</evidence>
<evidence type="ECO:0000313" key="3">
    <source>
        <dbReference type="Proteomes" id="UP001596058"/>
    </source>
</evidence>
<evidence type="ECO:0000313" key="2">
    <source>
        <dbReference type="EMBL" id="MFC5833698.1"/>
    </source>
</evidence>
<feature type="transmembrane region" description="Helical" evidence="1">
    <location>
        <begin position="109"/>
        <end position="130"/>
    </location>
</feature>
<dbReference type="EMBL" id="JBHSPA010000096">
    <property type="protein sequence ID" value="MFC5833698.1"/>
    <property type="molecule type" value="Genomic_DNA"/>
</dbReference>
<keyword evidence="1" id="KW-0472">Membrane</keyword>